<evidence type="ECO:0008006" key="4">
    <source>
        <dbReference type="Google" id="ProtNLM"/>
    </source>
</evidence>
<organism evidence="2 3">
    <name type="scientific">Hyaloscypha hepaticicola</name>
    <dbReference type="NCBI Taxonomy" id="2082293"/>
    <lineage>
        <taxon>Eukaryota</taxon>
        <taxon>Fungi</taxon>
        <taxon>Dikarya</taxon>
        <taxon>Ascomycota</taxon>
        <taxon>Pezizomycotina</taxon>
        <taxon>Leotiomycetes</taxon>
        <taxon>Helotiales</taxon>
        <taxon>Hyaloscyphaceae</taxon>
        <taxon>Hyaloscypha</taxon>
    </lineage>
</organism>
<evidence type="ECO:0000313" key="3">
    <source>
        <dbReference type="Proteomes" id="UP000235672"/>
    </source>
</evidence>
<name>A0A2J6Q234_9HELO</name>
<reference evidence="2 3" key="1">
    <citation type="submission" date="2016-05" db="EMBL/GenBank/DDBJ databases">
        <title>A degradative enzymes factory behind the ericoid mycorrhizal symbiosis.</title>
        <authorList>
            <consortium name="DOE Joint Genome Institute"/>
            <person name="Martino E."/>
            <person name="Morin E."/>
            <person name="Grelet G."/>
            <person name="Kuo A."/>
            <person name="Kohler A."/>
            <person name="Daghino S."/>
            <person name="Barry K."/>
            <person name="Choi C."/>
            <person name="Cichocki N."/>
            <person name="Clum A."/>
            <person name="Copeland A."/>
            <person name="Hainaut M."/>
            <person name="Haridas S."/>
            <person name="Labutti K."/>
            <person name="Lindquist E."/>
            <person name="Lipzen A."/>
            <person name="Khouja H.-R."/>
            <person name="Murat C."/>
            <person name="Ohm R."/>
            <person name="Olson A."/>
            <person name="Spatafora J."/>
            <person name="Veneault-Fourrey C."/>
            <person name="Henrissat B."/>
            <person name="Grigoriev I."/>
            <person name="Martin F."/>
            <person name="Perotto S."/>
        </authorList>
    </citation>
    <scope>NUCLEOTIDE SEQUENCE [LARGE SCALE GENOMIC DNA]</scope>
    <source>
        <strain evidence="2 3">UAMH 7357</strain>
    </source>
</reference>
<protein>
    <recommendedName>
        <fullName evidence="4">Stc1 domain-containing protein</fullName>
    </recommendedName>
</protein>
<dbReference type="OrthoDB" id="3560888at2759"/>
<feature type="region of interest" description="Disordered" evidence="1">
    <location>
        <begin position="128"/>
        <end position="151"/>
    </location>
</feature>
<accession>A0A2J6Q234</accession>
<keyword evidence="3" id="KW-1185">Reference proteome</keyword>
<dbReference type="AlphaFoldDB" id="A0A2J6Q234"/>
<dbReference type="EMBL" id="KZ613485">
    <property type="protein sequence ID" value="PMD20335.1"/>
    <property type="molecule type" value="Genomic_DNA"/>
</dbReference>
<evidence type="ECO:0000313" key="2">
    <source>
        <dbReference type="EMBL" id="PMD20335.1"/>
    </source>
</evidence>
<feature type="region of interest" description="Disordered" evidence="1">
    <location>
        <begin position="185"/>
        <end position="212"/>
    </location>
</feature>
<dbReference type="Proteomes" id="UP000235672">
    <property type="component" value="Unassembled WGS sequence"/>
</dbReference>
<proteinExistence type="predicted"/>
<sequence length="312" mass="33931">MFSPKELQDILSFNMAQSKRSSYPAPATPDFSTKCHYTLRIYTCNHKSFLPTPRITHVVPCLYAVPANPFASDLSPSDILNGGKHRCYNMAGKPKEVHVSELCSKCRPHTLGIDKKLRDFEVSANSEKGRGELTGANAFDSTSHQDGAGSTDEIERGLKTLTLSETETPSVPTSQPRPALTLTTQNISKIPADEPVVEQPSGSEHSTDTQGRDKRWVDVCPSVASGEGAPGAGSEKRGLLSRIFRPFGASSPDATAQDKTVEGLKVEGEGSCNDVKAVEGREDRGWVKVKDDPDWEVVSDEERKEASEAIER</sequence>
<gene>
    <name evidence="2" type="ORF">NA56DRAFT_704668</name>
</gene>
<evidence type="ECO:0000256" key="1">
    <source>
        <dbReference type="SAM" id="MobiDB-lite"/>
    </source>
</evidence>